<keyword evidence="2" id="KW-0732">Signal</keyword>
<proteinExistence type="predicted"/>
<feature type="compositionally biased region" description="Basic and acidic residues" evidence="1">
    <location>
        <begin position="47"/>
        <end position="73"/>
    </location>
</feature>
<name>A0ABW4ANV0_9ACTN</name>
<evidence type="ECO:0000256" key="2">
    <source>
        <dbReference type="SAM" id="SignalP"/>
    </source>
</evidence>
<evidence type="ECO:0000313" key="3">
    <source>
        <dbReference type="EMBL" id="MFD1372239.1"/>
    </source>
</evidence>
<reference evidence="4" key="1">
    <citation type="journal article" date="2019" name="Int. J. Syst. Evol. Microbiol.">
        <title>The Global Catalogue of Microorganisms (GCM) 10K type strain sequencing project: providing services to taxonomists for standard genome sequencing and annotation.</title>
        <authorList>
            <consortium name="The Broad Institute Genomics Platform"/>
            <consortium name="The Broad Institute Genome Sequencing Center for Infectious Disease"/>
            <person name="Wu L."/>
            <person name="Ma J."/>
        </authorList>
    </citation>
    <scope>NUCLEOTIDE SEQUENCE [LARGE SCALE GENOMIC DNA]</scope>
    <source>
        <strain evidence="4">CCM 7526</strain>
    </source>
</reference>
<comment type="caution">
    <text evidence="3">The sequence shown here is derived from an EMBL/GenBank/DDBJ whole genome shotgun (WGS) entry which is preliminary data.</text>
</comment>
<dbReference type="EMBL" id="JBHTMK010000055">
    <property type="protein sequence ID" value="MFD1372239.1"/>
    <property type="molecule type" value="Genomic_DNA"/>
</dbReference>
<dbReference type="Proteomes" id="UP001597183">
    <property type="component" value="Unassembled WGS sequence"/>
</dbReference>
<feature type="chain" id="PRO_5045221966" description="PepSY domain-containing protein" evidence="2">
    <location>
        <begin position="30"/>
        <end position="226"/>
    </location>
</feature>
<evidence type="ECO:0000313" key="4">
    <source>
        <dbReference type="Proteomes" id="UP001597183"/>
    </source>
</evidence>
<feature type="signal peptide" evidence="2">
    <location>
        <begin position="1"/>
        <end position="29"/>
    </location>
</feature>
<feature type="region of interest" description="Disordered" evidence="1">
    <location>
        <begin position="195"/>
        <end position="226"/>
    </location>
</feature>
<sequence>MSVKKIGVLAVGAVAAGGLALGGAAVASAAPATPTPSTSADGPGGKGDGHGRPGGKGEGHGRHGGKHTEVTGDEAAKVTAAVTAKDSAVTVARVLKDDDGSYHVVGTKDGKRIGFEVSADLKTVTEREARPGRGPGGGFGGGTEVTGDEAAKVTAAVTAKDTGVTVSRVVKGPDGAYHVLGTKGGERVHFEVSADLTTVTEGKRGPGGHGPKPDGRRPAPSPSRTS</sequence>
<protein>
    <recommendedName>
        <fullName evidence="5">PepSY domain-containing protein</fullName>
    </recommendedName>
</protein>
<evidence type="ECO:0000256" key="1">
    <source>
        <dbReference type="SAM" id="MobiDB-lite"/>
    </source>
</evidence>
<evidence type="ECO:0008006" key="5">
    <source>
        <dbReference type="Google" id="ProtNLM"/>
    </source>
</evidence>
<feature type="compositionally biased region" description="Low complexity" evidence="1">
    <location>
        <begin position="25"/>
        <end position="41"/>
    </location>
</feature>
<feature type="region of interest" description="Disordered" evidence="1">
    <location>
        <begin position="25"/>
        <end position="73"/>
    </location>
</feature>
<dbReference type="RefSeq" id="WP_317796323.1">
    <property type="nucleotide sequence ID" value="NZ_AP028461.1"/>
</dbReference>
<gene>
    <name evidence="3" type="ORF">ACFQ5G_43545</name>
</gene>
<accession>A0ABW4ANV0</accession>
<keyword evidence="4" id="KW-1185">Reference proteome</keyword>
<organism evidence="3 4">
    <name type="scientific">Actinoplanes sichuanensis</name>
    <dbReference type="NCBI Taxonomy" id="512349"/>
    <lineage>
        <taxon>Bacteria</taxon>
        <taxon>Bacillati</taxon>
        <taxon>Actinomycetota</taxon>
        <taxon>Actinomycetes</taxon>
        <taxon>Micromonosporales</taxon>
        <taxon>Micromonosporaceae</taxon>
        <taxon>Actinoplanes</taxon>
    </lineage>
</organism>